<feature type="transmembrane region" description="Helical" evidence="1">
    <location>
        <begin position="133"/>
        <end position="153"/>
    </location>
</feature>
<gene>
    <name evidence="2" type="ORF">SPACI_050610</name>
</gene>
<dbReference type="EMBL" id="CP155571">
    <property type="protein sequence ID" value="XFO74950.1"/>
    <property type="molecule type" value="Genomic_DNA"/>
</dbReference>
<dbReference type="RefSeq" id="WP_093795470.1">
    <property type="nucleotide sequence ID" value="NZ_CP155571.1"/>
</dbReference>
<sequence length="165" mass="18022">MTMKYVAIIIILAIVGVGFQGNWVVTPSTDLTDISVFGLKSQLKIFRTHLTTQDQLAFIDGVKNGLRTCSFFLIGALGGTYTLYVESFPDAMLWKIVWGILGIPLAILGGVGFILFGAIPAIIKRLLLVPADWSYYCGFISTCLVFIGAIAVVSKEKIQSRRIQA</sequence>
<keyword evidence="1" id="KW-0472">Membrane</keyword>
<reference evidence="2" key="1">
    <citation type="submission" date="2024-05" db="EMBL/GenBank/DDBJ databases">
        <title>Isolation and characterization of Sporomusa carbonis sp. nov., a carboxydotrophic hydrogenogen in the genus of Sporomusa isolated from a charcoal burning pile.</title>
        <authorList>
            <person name="Boeer T."/>
            <person name="Rosenbaum F."/>
            <person name="Eysell L."/>
            <person name="Mueller V."/>
            <person name="Daniel R."/>
            <person name="Poehlein A."/>
        </authorList>
    </citation>
    <scope>NUCLEOTIDE SEQUENCE [LARGE SCALE GENOMIC DNA]</scope>
    <source>
        <strain evidence="2">DSM 3132</strain>
    </source>
</reference>
<name>A0ABZ3JA78_SPOA4</name>
<accession>A0ABZ3JA78</accession>
<proteinExistence type="predicted"/>
<organism evidence="2 3">
    <name type="scientific">Sporomusa acidovorans (strain ATCC 49682 / DSM 3132 / Mol)</name>
    <dbReference type="NCBI Taxonomy" id="1123286"/>
    <lineage>
        <taxon>Bacteria</taxon>
        <taxon>Bacillati</taxon>
        <taxon>Bacillota</taxon>
        <taxon>Negativicutes</taxon>
        <taxon>Selenomonadales</taxon>
        <taxon>Sporomusaceae</taxon>
        <taxon>Sporomusa</taxon>
    </lineage>
</organism>
<evidence type="ECO:0000313" key="2">
    <source>
        <dbReference type="EMBL" id="XFO74950.1"/>
    </source>
</evidence>
<evidence type="ECO:0000313" key="3">
    <source>
        <dbReference type="Proteomes" id="UP000216052"/>
    </source>
</evidence>
<protein>
    <submittedName>
        <fullName evidence="2">Uncharacterized protein</fullName>
    </submittedName>
</protein>
<keyword evidence="3" id="KW-1185">Reference proteome</keyword>
<keyword evidence="1" id="KW-1133">Transmembrane helix</keyword>
<feature type="transmembrane region" description="Helical" evidence="1">
    <location>
        <begin position="5"/>
        <end position="25"/>
    </location>
</feature>
<keyword evidence="1" id="KW-0812">Transmembrane</keyword>
<evidence type="ECO:0000256" key="1">
    <source>
        <dbReference type="SAM" id="Phobius"/>
    </source>
</evidence>
<dbReference type="Proteomes" id="UP000216052">
    <property type="component" value="Chromosome"/>
</dbReference>
<feature type="transmembrane region" description="Helical" evidence="1">
    <location>
        <begin position="65"/>
        <end position="84"/>
    </location>
</feature>
<feature type="transmembrane region" description="Helical" evidence="1">
    <location>
        <begin position="96"/>
        <end position="121"/>
    </location>
</feature>